<comment type="caution">
    <text evidence="1">The sequence shown here is derived from an EMBL/GenBank/DDBJ whole genome shotgun (WGS) entry which is preliminary data.</text>
</comment>
<accession>A0ABD7SP73</accession>
<evidence type="ECO:0000313" key="1">
    <source>
        <dbReference type="EMBL" id="TXX66411.1"/>
    </source>
</evidence>
<gene>
    <name evidence="1" type="ORF">FXF03_05845</name>
</gene>
<dbReference type="RefSeq" id="WP_139831280.1">
    <property type="nucleotide sequence ID" value="NZ_CP046738.1"/>
</dbReference>
<dbReference type="Proteomes" id="UP000323819">
    <property type="component" value="Unassembled WGS sequence"/>
</dbReference>
<sequence>MFLMSLAISLVSQANDKVRCDALTNSPYDFYGKVPTIYKENIQTISPYVKVDDARKDFLKINDRAIDVCEYINADNDELVNYLIYSGSGVVFLNNNALGDLDLEQGVVFRYIKYDEKILKIYFESSGGSSEDYSSYEFYFLQFQNDFLLKKVIKTYNVEVSDGFDLAEKEITLPDIYLSKFNFESFLENF</sequence>
<protein>
    <submittedName>
        <fullName evidence="1">Uncharacterized protein</fullName>
    </submittedName>
</protein>
<organism evidence="1 2">
    <name type="scientific">Vibrio cholerae</name>
    <dbReference type="NCBI Taxonomy" id="666"/>
    <lineage>
        <taxon>Bacteria</taxon>
        <taxon>Pseudomonadati</taxon>
        <taxon>Pseudomonadota</taxon>
        <taxon>Gammaproteobacteria</taxon>
        <taxon>Vibrionales</taxon>
        <taxon>Vibrionaceae</taxon>
        <taxon>Vibrio</taxon>
    </lineage>
</organism>
<dbReference type="AlphaFoldDB" id="A0ABD7SP73"/>
<reference evidence="1 2" key="1">
    <citation type="submission" date="2019-06" db="EMBL/GenBank/DDBJ databases">
        <title>Vibrio cholerae phylogeny based on whole-genome sequencing reveals genetic diversity and population strucutre.</title>
        <authorList>
            <person name="Zhiqiu Y."/>
            <person name="Bin L."/>
            <person name="Lingyan J."/>
        </authorList>
    </citation>
    <scope>NUCLEOTIDE SEQUENCE [LARGE SCALE GENOMIC DNA]</scope>
    <source>
        <strain evidence="1 2">N2814</strain>
    </source>
</reference>
<evidence type="ECO:0000313" key="2">
    <source>
        <dbReference type="Proteomes" id="UP000323819"/>
    </source>
</evidence>
<dbReference type="EMBL" id="VSIJ01000019">
    <property type="protein sequence ID" value="TXX66411.1"/>
    <property type="molecule type" value="Genomic_DNA"/>
</dbReference>
<name>A0ABD7SP73_VIBCL</name>
<proteinExistence type="predicted"/>